<protein>
    <submittedName>
        <fullName evidence="2">Similar to An08g09880</fullName>
    </submittedName>
</protein>
<reference evidence="3" key="1">
    <citation type="journal article" date="2016" name="Genome Announc.">
        <title>Draft genome sequence of Aspergillus niger strain An76.</title>
        <authorList>
            <person name="Gong W."/>
            <person name="Cheng Z."/>
            <person name="Zhang H."/>
            <person name="Liu L."/>
            <person name="Gao P."/>
            <person name="Wang L."/>
        </authorList>
    </citation>
    <scope>NUCLEOTIDE SEQUENCE [LARGE SCALE GENOMIC DNA]</scope>
    <source>
        <strain evidence="3">An76</strain>
    </source>
</reference>
<keyword evidence="1" id="KW-0732">Signal</keyword>
<dbReference type="AlphaFoldDB" id="A0A117E2A3"/>
<evidence type="ECO:0000256" key="1">
    <source>
        <dbReference type="SAM" id="SignalP"/>
    </source>
</evidence>
<feature type="signal peptide" evidence="1">
    <location>
        <begin position="1"/>
        <end position="18"/>
    </location>
</feature>
<feature type="chain" id="PRO_5007147878" evidence="1">
    <location>
        <begin position="19"/>
        <end position="83"/>
    </location>
</feature>
<dbReference type="VEuPathDB" id="FungiDB:M747DRAFT_371820"/>
<accession>A0A117E2A3</accession>
<dbReference type="VEuPathDB" id="FungiDB:ASPNIDRAFT2_1189071"/>
<dbReference type="OrthoDB" id="4398851at2759"/>
<dbReference type="VEuPathDB" id="FungiDB:An08g09880"/>
<evidence type="ECO:0000313" key="3">
    <source>
        <dbReference type="Proteomes" id="UP000068243"/>
    </source>
</evidence>
<gene>
    <name evidence="2" type="ORF">ABL_07979</name>
</gene>
<dbReference type="VEuPathDB" id="FungiDB:ATCC64974_98840"/>
<dbReference type="EMBL" id="BCMY01000015">
    <property type="protein sequence ID" value="GAQ45318.1"/>
    <property type="molecule type" value="Genomic_DNA"/>
</dbReference>
<evidence type="ECO:0000313" key="2">
    <source>
        <dbReference type="EMBL" id="GAQ45318.1"/>
    </source>
</evidence>
<comment type="caution">
    <text evidence="2">The sequence shown here is derived from an EMBL/GenBank/DDBJ whole genome shotgun (WGS) entry which is preliminary data.</text>
</comment>
<proteinExistence type="predicted"/>
<organism evidence="2 3">
    <name type="scientific">Aspergillus niger</name>
    <dbReference type="NCBI Taxonomy" id="5061"/>
    <lineage>
        <taxon>Eukaryota</taxon>
        <taxon>Fungi</taxon>
        <taxon>Dikarya</taxon>
        <taxon>Ascomycota</taxon>
        <taxon>Pezizomycotina</taxon>
        <taxon>Eurotiomycetes</taxon>
        <taxon>Eurotiomycetidae</taxon>
        <taxon>Eurotiales</taxon>
        <taxon>Aspergillaceae</taxon>
        <taxon>Aspergillus</taxon>
        <taxon>Aspergillus subgen. Circumdati</taxon>
    </lineage>
</organism>
<dbReference type="OMA" id="QANKCCT"/>
<dbReference type="Proteomes" id="UP000068243">
    <property type="component" value="Unassembled WGS sequence"/>
</dbReference>
<sequence>MNFSQILVVLATIGLASAVPATSDASQCTTSQANSCCTSLTNGILNVNVLPGLCVPLVGSCNNQAACCTTNGIGLLNCLTVQV</sequence>
<name>A0A117E2A3_ASPNG</name>